<sequence>MASVCVEIASFSGEREPCEIEFTQGVPGTLCVRSARFGALSFTDDNLFAAMSAYRRRLEQDGYLLLCNGARRDAYPSQMILEMGGGRKIYLLQPGRQTSRQDLVDIFGAATIEQVCTVAEQRASYDAWIRSLR</sequence>
<accession>A0ABX7ZT10</accession>
<evidence type="ECO:0000313" key="1">
    <source>
        <dbReference type="EMBL" id="QUP58603.1"/>
    </source>
</evidence>
<keyword evidence="2" id="KW-1185">Reference proteome</keyword>
<reference evidence="2" key="1">
    <citation type="submission" date="2019-12" db="EMBL/GenBank/DDBJ databases">
        <title>Whole-genome sequence of tobacco pathogen Ralstonia pseudosolanacearum strain RS, originating from Yunnan province of China.</title>
        <authorList>
            <person name="Lu C.-H."/>
        </authorList>
    </citation>
    <scope>NUCLEOTIDE SEQUENCE [LARGE SCALE GENOMIC DNA]</scope>
    <source>
        <strain evidence="2">RS</strain>
    </source>
</reference>
<gene>
    <name evidence="1" type="ORF">GO999_08515</name>
</gene>
<proteinExistence type="predicted"/>
<evidence type="ECO:0000313" key="2">
    <source>
        <dbReference type="Proteomes" id="UP000680989"/>
    </source>
</evidence>
<dbReference type="Proteomes" id="UP000680989">
    <property type="component" value="Chromosome"/>
</dbReference>
<name>A0ABX7ZT10_9RALS</name>
<dbReference type="EMBL" id="CP046674">
    <property type="protein sequence ID" value="QUP58603.1"/>
    <property type="molecule type" value="Genomic_DNA"/>
</dbReference>
<organism evidence="1 2">
    <name type="scientific">Ralstonia nicotianae</name>
    <dbReference type="NCBI Taxonomy" id="3037696"/>
    <lineage>
        <taxon>Bacteria</taxon>
        <taxon>Pseudomonadati</taxon>
        <taxon>Pseudomonadota</taxon>
        <taxon>Betaproteobacteria</taxon>
        <taxon>Burkholderiales</taxon>
        <taxon>Burkholderiaceae</taxon>
        <taxon>Ralstonia</taxon>
        <taxon>Ralstonia solanacearum species complex</taxon>
    </lineage>
</organism>
<protein>
    <submittedName>
        <fullName evidence="1">Uncharacterized protein</fullName>
    </submittedName>
</protein>